<evidence type="ECO:0000313" key="11">
    <source>
        <dbReference type="Proteomes" id="UP001630969"/>
    </source>
</evidence>
<feature type="transmembrane region" description="Helical" evidence="8">
    <location>
        <begin position="239"/>
        <end position="259"/>
    </location>
</feature>
<protein>
    <submittedName>
        <fullName evidence="10">EamA family transporter RarD</fullName>
    </submittedName>
</protein>
<feature type="domain" description="EamA" evidence="9">
    <location>
        <begin position="152"/>
        <end position="281"/>
    </location>
</feature>
<evidence type="ECO:0000256" key="6">
    <source>
        <dbReference type="ARBA" id="ARBA00022989"/>
    </source>
</evidence>
<sequence length="307" mass="34052">MKNGLGTGSAALSFVLWGLLPLYYQFMPEVNMWELLSHRVLWSVVLLGALFLLLGVRIPWPRLRSEPRQLGLILLAGPVMSISWCMFTWCLTTGQVLATSLAFFMTPLFNIAFAVIFLKERLTVQKHLAVALALAGLAYMLFSYGELPWFSLIMGANFALYGLLKKKVHYGPSTSLYLESLVQLPLALLVIGWLGWQGNSTFLAGDWADRLLLMGSAPATLLPVGLFCYGMLRTRMSTVGLLQYIEPSLAFLLALFWFGESPDPVKSVGFAFVWAGLLVSLLPLHRLRQGKAFPPEAAPLPEAPQDR</sequence>
<evidence type="ECO:0000256" key="1">
    <source>
        <dbReference type="ARBA" id="ARBA00004651"/>
    </source>
</evidence>
<feature type="transmembrane region" description="Helical" evidence="8">
    <location>
        <begin position="7"/>
        <end position="27"/>
    </location>
</feature>
<feature type="transmembrane region" description="Helical" evidence="8">
    <location>
        <begin position="211"/>
        <end position="232"/>
    </location>
</feature>
<comment type="similarity">
    <text evidence="2">Belongs to the EamA transporter family.</text>
</comment>
<feature type="transmembrane region" description="Helical" evidence="8">
    <location>
        <begin position="95"/>
        <end position="117"/>
    </location>
</feature>
<dbReference type="InterPro" id="IPR000620">
    <property type="entry name" value="EamA_dom"/>
</dbReference>
<keyword evidence="7 8" id="KW-0472">Membrane</keyword>
<feature type="domain" description="EamA" evidence="9">
    <location>
        <begin position="9"/>
        <end position="141"/>
    </location>
</feature>
<organism evidence="10 11">
    <name type="scientific">Aeromonas bivalvium</name>
    <dbReference type="NCBI Taxonomy" id="440079"/>
    <lineage>
        <taxon>Bacteria</taxon>
        <taxon>Pseudomonadati</taxon>
        <taxon>Pseudomonadota</taxon>
        <taxon>Gammaproteobacteria</taxon>
        <taxon>Aeromonadales</taxon>
        <taxon>Aeromonadaceae</taxon>
        <taxon>Aeromonas</taxon>
    </lineage>
</organism>
<dbReference type="SUPFAM" id="SSF103481">
    <property type="entry name" value="Multidrug resistance efflux transporter EmrE"/>
    <property type="match status" value="2"/>
</dbReference>
<gene>
    <name evidence="10" type="primary">rarD</name>
    <name evidence="10" type="ORF">ACEUDJ_13695</name>
</gene>
<keyword evidence="11" id="KW-1185">Reference proteome</keyword>
<feature type="transmembrane region" description="Helical" evidence="8">
    <location>
        <begin position="39"/>
        <end position="58"/>
    </location>
</feature>
<dbReference type="RefSeq" id="WP_111873164.1">
    <property type="nucleotide sequence ID" value="NZ_JBGXAX010000006.1"/>
</dbReference>
<evidence type="ECO:0000256" key="7">
    <source>
        <dbReference type="ARBA" id="ARBA00023136"/>
    </source>
</evidence>
<keyword evidence="6 8" id="KW-1133">Transmembrane helix</keyword>
<evidence type="ECO:0000256" key="8">
    <source>
        <dbReference type="SAM" id="Phobius"/>
    </source>
</evidence>
<feature type="transmembrane region" description="Helical" evidence="8">
    <location>
        <begin position="147"/>
        <end position="164"/>
    </location>
</feature>
<feature type="transmembrane region" description="Helical" evidence="8">
    <location>
        <begin position="124"/>
        <end position="141"/>
    </location>
</feature>
<evidence type="ECO:0000313" key="10">
    <source>
        <dbReference type="EMBL" id="MFM4893918.1"/>
    </source>
</evidence>
<evidence type="ECO:0000256" key="2">
    <source>
        <dbReference type="ARBA" id="ARBA00007362"/>
    </source>
</evidence>
<dbReference type="Pfam" id="PF00892">
    <property type="entry name" value="EamA"/>
    <property type="match status" value="2"/>
</dbReference>
<evidence type="ECO:0000259" key="9">
    <source>
        <dbReference type="Pfam" id="PF00892"/>
    </source>
</evidence>
<reference evidence="10 11" key="1">
    <citation type="submission" date="2024-09" db="EMBL/GenBank/DDBJ databases">
        <title>Aeromonas strains Genome sequencing and assembly.</title>
        <authorList>
            <person name="Hu X."/>
            <person name="Tang B."/>
        </authorList>
    </citation>
    <scope>NUCLEOTIDE SEQUENCE [LARGE SCALE GENOMIC DNA]</scope>
    <source>
        <strain evidence="10 11">NB23SCDHY001</strain>
    </source>
</reference>
<accession>A0ABW9GUS9</accession>
<feature type="transmembrane region" description="Helical" evidence="8">
    <location>
        <begin position="176"/>
        <end position="196"/>
    </location>
</feature>
<dbReference type="PANTHER" id="PTHR22911:SF137">
    <property type="entry name" value="SOLUTE CARRIER FAMILY 35 MEMBER G2-RELATED"/>
    <property type="match status" value="1"/>
</dbReference>
<dbReference type="Proteomes" id="UP001630969">
    <property type="component" value="Unassembled WGS sequence"/>
</dbReference>
<dbReference type="NCBIfam" id="TIGR00688">
    <property type="entry name" value="rarD"/>
    <property type="match status" value="1"/>
</dbReference>
<evidence type="ECO:0000256" key="5">
    <source>
        <dbReference type="ARBA" id="ARBA00022692"/>
    </source>
</evidence>
<dbReference type="GeneID" id="97221068"/>
<dbReference type="PANTHER" id="PTHR22911">
    <property type="entry name" value="ACYL-MALONYL CONDENSING ENZYME-RELATED"/>
    <property type="match status" value="1"/>
</dbReference>
<comment type="subcellular location">
    <subcellularLocation>
        <location evidence="1">Cell membrane</location>
        <topology evidence="1">Multi-pass membrane protein</topology>
    </subcellularLocation>
</comment>
<dbReference type="InterPro" id="IPR037185">
    <property type="entry name" value="EmrE-like"/>
</dbReference>
<keyword evidence="5 8" id="KW-0812">Transmembrane</keyword>
<evidence type="ECO:0000256" key="3">
    <source>
        <dbReference type="ARBA" id="ARBA00022448"/>
    </source>
</evidence>
<evidence type="ECO:0000256" key="4">
    <source>
        <dbReference type="ARBA" id="ARBA00022475"/>
    </source>
</evidence>
<name>A0ABW9GUS9_9GAMM</name>
<keyword evidence="4" id="KW-1003">Cell membrane</keyword>
<feature type="transmembrane region" description="Helical" evidence="8">
    <location>
        <begin position="70"/>
        <end position="89"/>
    </location>
</feature>
<proteinExistence type="inferred from homology"/>
<dbReference type="EMBL" id="JBGXBU010000005">
    <property type="protein sequence ID" value="MFM4893918.1"/>
    <property type="molecule type" value="Genomic_DNA"/>
</dbReference>
<feature type="transmembrane region" description="Helical" evidence="8">
    <location>
        <begin position="265"/>
        <end position="284"/>
    </location>
</feature>
<comment type="caution">
    <text evidence="10">The sequence shown here is derived from an EMBL/GenBank/DDBJ whole genome shotgun (WGS) entry which is preliminary data.</text>
</comment>
<keyword evidence="3" id="KW-0813">Transport</keyword>
<dbReference type="InterPro" id="IPR004626">
    <property type="entry name" value="RarD"/>
</dbReference>